<gene>
    <name evidence="2" type="ORF">DNTS_023512</name>
</gene>
<evidence type="ECO:0000313" key="3">
    <source>
        <dbReference type="Proteomes" id="UP000316079"/>
    </source>
</evidence>
<keyword evidence="1" id="KW-0472">Membrane</keyword>
<dbReference type="STRING" id="623744.A0A553RQF5"/>
<feature type="transmembrane region" description="Helical" evidence="1">
    <location>
        <begin position="21"/>
        <end position="43"/>
    </location>
</feature>
<reference evidence="2 3" key="1">
    <citation type="journal article" date="2019" name="Sci. Data">
        <title>Hybrid genome assembly and annotation of Danionella translucida.</title>
        <authorList>
            <person name="Kadobianskyi M."/>
            <person name="Schulze L."/>
            <person name="Schuelke M."/>
            <person name="Judkewitz B."/>
        </authorList>
    </citation>
    <scope>NUCLEOTIDE SEQUENCE [LARGE SCALE GENOMIC DNA]</scope>
    <source>
        <strain evidence="2 3">Bolton</strain>
    </source>
</reference>
<dbReference type="Proteomes" id="UP000316079">
    <property type="component" value="Unassembled WGS sequence"/>
</dbReference>
<dbReference type="EMBL" id="SRMA01000366">
    <property type="protein sequence ID" value="TRZ04406.1"/>
    <property type="molecule type" value="Genomic_DNA"/>
</dbReference>
<proteinExistence type="predicted"/>
<name>A0A553RQF5_9TELE</name>
<comment type="caution">
    <text evidence="2">The sequence shown here is derived from an EMBL/GenBank/DDBJ whole genome shotgun (WGS) entry which is preliminary data.</text>
</comment>
<organism evidence="2 3">
    <name type="scientific">Danionella cerebrum</name>
    <dbReference type="NCBI Taxonomy" id="2873325"/>
    <lineage>
        <taxon>Eukaryota</taxon>
        <taxon>Metazoa</taxon>
        <taxon>Chordata</taxon>
        <taxon>Craniata</taxon>
        <taxon>Vertebrata</taxon>
        <taxon>Euteleostomi</taxon>
        <taxon>Actinopterygii</taxon>
        <taxon>Neopterygii</taxon>
        <taxon>Teleostei</taxon>
        <taxon>Ostariophysi</taxon>
        <taxon>Cypriniformes</taxon>
        <taxon>Danionidae</taxon>
        <taxon>Danioninae</taxon>
        <taxon>Danionella</taxon>
    </lineage>
</organism>
<evidence type="ECO:0000313" key="2">
    <source>
        <dbReference type="EMBL" id="TRZ04406.1"/>
    </source>
</evidence>
<dbReference type="OrthoDB" id="5983381at2759"/>
<keyword evidence="1" id="KW-1133">Transmembrane helix</keyword>
<keyword evidence="1" id="KW-0812">Transmembrane</keyword>
<dbReference type="AlphaFoldDB" id="A0A553RQF5"/>
<keyword evidence="3" id="KW-1185">Reference proteome</keyword>
<accession>A0A553RQF5</accession>
<feature type="non-terminal residue" evidence="2">
    <location>
        <position position="142"/>
    </location>
</feature>
<evidence type="ECO:0000256" key="1">
    <source>
        <dbReference type="SAM" id="Phobius"/>
    </source>
</evidence>
<sequence>MRGSMKMENDGPGKRWHCLKTTANVTPLAISLGSFAFCILLSVRSSDINSRIVDLEAGSRGWLLSPFHGISVDRLNVMVQERVDELLSQVCNRFQQNPQLSSGPDTSHRSYEHMARIRAARQVSQPDCNCPPGNAHIAQRLY</sequence>
<protein>
    <submittedName>
        <fullName evidence="2">Uncharacterized protein</fullName>
    </submittedName>
</protein>